<keyword evidence="7" id="KW-0732">Signal</keyword>
<evidence type="ECO:0000313" key="10">
    <source>
        <dbReference type="Proteomes" id="UP000401081"/>
    </source>
</evidence>
<evidence type="ECO:0000313" key="9">
    <source>
        <dbReference type="EMBL" id="VFS70471.1"/>
    </source>
</evidence>
<keyword evidence="2" id="KW-0313">Glucose metabolism</keyword>
<keyword evidence="4" id="KW-0238">DNA-binding</keyword>
<dbReference type="GO" id="GO:0017057">
    <property type="term" value="F:6-phosphogluconolactonase activity"/>
    <property type="evidence" value="ECO:0007669"/>
    <property type="project" value="TreeGrafter"/>
</dbReference>
<evidence type="ECO:0000256" key="2">
    <source>
        <dbReference type="ARBA" id="ARBA00022526"/>
    </source>
</evidence>
<dbReference type="InterPro" id="IPR036388">
    <property type="entry name" value="WH-like_DNA-bd_sf"/>
</dbReference>
<dbReference type="GO" id="GO:0003700">
    <property type="term" value="F:DNA-binding transcription factor activity"/>
    <property type="evidence" value="ECO:0007669"/>
    <property type="project" value="InterPro"/>
</dbReference>
<dbReference type="InterPro" id="IPR013196">
    <property type="entry name" value="HTH_11"/>
</dbReference>
<comment type="similarity">
    <text evidence="1">Belongs to the cycloisomerase 2 family.</text>
</comment>
<sequence length="458" mass="49156">MPTAHHLLAASLSLLAAGAVAQTQYAWVGTYNPNGEGLYRFTVDGKTGALSDKTLVGSLPNVAQLTVSPDGKTLYAASEVEKGVVQAWSIGADGSLSSLNQVASGGAGPVYLSLTPDNRHLLVANYVSGSIAVLPVKEDGSQGEAVEVHQDHGPAGAERPEAATEGSFAISDHNGPHAHMVAADPSGQFVYSTDLGLDRIYQYRRDSASGKLTPNDPPYIAASSAGAGPRHFVFTPAGDGLWLINEESSTLTYYHLDKHSGLLREGQTVSALPKEYKGTSFAAGLVLSADGKQLYVANRLHNSIAHFTVMADGSLNHQDDIWTRGDYPRSLTLDSQGRWLYVMNQRSDNITRFSVAPKDGKLTFAPDYTPIGGPSQIGDFCKTLSRNMKETDMRFPNQRLAQLFSLLQNETLPQDELAQRLSVSTRTVRADITALNAAVDALRRSVCIDARQRLSAEN</sequence>
<dbReference type="Pfam" id="PF08279">
    <property type="entry name" value="HTH_11"/>
    <property type="match status" value="1"/>
</dbReference>
<keyword evidence="5" id="KW-0804">Transcription</keyword>
<evidence type="ECO:0000256" key="6">
    <source>
        <dbReference type="SAM" id="MobiDB-lite"/>
    </source>
</evidence>
<dbReference type="InterPro" id="IPR019405">
    <property type="entry name" value="Lactonase_7-beta_prop"/>
</dbReference>
<organism evidence="9 10">
    <name type="scientific">Kluyvera cryocrescens</name>
    <name type="common">Kluyvera citrophila</name>
    <dbReference type="NCBI Taxonomy" id="580"/>
    <lineage>
        <taxon>Bacteria</taxon>
        <taxon>Pseudomonadati</taxon>
        <taxon>Pseudomonadota</taxon>
        <taxon>Gammaproteobacteria</taxon>
        <taxon>Enterobacterales</taxon>
        <taxon>Enterobacteriaceae</taxon>
        <taxon>Kluyvera</taxon>
    </lineage>
</organism>
<feature type="region of interest" description="Disordered" evidence="6">
    <location>
        <begin position="142"/>
        <end position="163"/>
    </location>
</feature>
<feature type="chain" id="PRO_5019799182" evidence="7">
    <location>
        <begin position="22"/>
        <end position="458"/>
    </location>
</feature>
<proteinExistence type="inferred from homology"/>
<keyword evidence="2" id="KW-0119">Carbohydrate metabolism</keyword>
<dbReference type="InterPro" id="IPR011048">
    <property type="entry name" value="Haem_d1_sf"/>
</dbReference>
<dbReference type="GO" id="GO:0003677">
    <property type="term" value="F:DNA binding"/>
    <property type="evidence" value="ECO:0007669"/>
    <property type="project" value="UniProtKB-KW"/>
</dbReference>
<feature type="compositionally biased region" description="Basic and acidic residues" evidence="6">
    <location>
        <begin position="142"/>
        <end position="162"/>
    </location>
</feature>
<keyword evidence="3" id="KW-0805">Transcription regulation</keyword>
<dbReference type="EMBL" id="CAADJD010000021">
    <property type="protein sequence ID" value="VFS70471.1"/>
    <property type="molecule type" value="Genomic_DNA"/>
</dbReference>
<evidence type="ECO:0000256" key="5">
    <source>
        <dbReference type="ARBA" id="ARBA00023163"/>
    </source>
</evidence>
<reference evidence="9 10" key="1">
    <citation type="submission" date="2019-03" db="EMBL/GenBank/DDBJ databases">
        <authorList>
            <consortium name="Pathogen Informatics"/>
        </authorList>
    </citation>
    <scope>NUCLEOTIDE SEQUENCE [LARGE SCALE GENOMIC DNA]</scope>
    <source>
        <strain evidence="9 10">NCTC12993</strain>
    </source>
</reference>
<evidence type="ECO:0000259" key="8">
    <source>
        <dbReference type="Pfam" id="PF08279"/>
    </source>
</evidence>
<dbReference type="InterPro" id="IPR015943">
    <property type="entry name" value="WD40/YVTN_repeat-like_dom_sf"/>
</dbReference>
<dbReference type="Pfam" id="PF10282">
    <property type="entry name" value="Lactonase"/>
    <property type="match status" value="1"/>
</dbReference>
<evidence type="ECO:0000256" key="7">
    <source>
        <dbReference type="SAM" id="SignalP"/>
    </source>
</evidence>
<dbReference type="GO" id="GO:0006006">
    <property type="term" value="P:glucose metabolic process"/>
    <property type="evidence" value="ECO:0007669"/>
    <property type="project" value="UniProtKB-KW"/>
</dbReference>
<gene>
    <name evidence="9" type="ORF">NCTC12993_04389</name>
</gene>
<evidence type="ECO:0000256" key="4">
    <source>
        <dbReference type="ARBA" id="ARBA00023125"/>
    </source>
</evidence>
<accession>A0A485BCE9</accession>
<dbReference type="GO" id="GO:0005829">
    <property type="term" value="C:cytosol"/>
    <property type="evidence" value="ECO:0007669"/>
    <property type="project" value="TreeGrafter"/>
</dbReference>
<dbReference type="Proteomes" id="UP000401081">
    <property type="component" value="Unassembled WGS sequence"/>
</dbReference>
<evidence type="ECO:0000256" key="1">
    <source>
        <dbReference type="ARBA" id="ARBA00005564"/>
    </source>
</evidence>
<dbReference type="PROSITE" id="PS00894">
    <property type="entry name" value="HTH_DEOR_1"/>
    <property type="match status" value="1"/>
</dbReference>
<dbReference type="InterPro" id="IPR050282">
    <property type="entry name" value="Cycloisomerase_2"/>
</dbReference>
<feature type="signal peptide" evidence="7">
    <location>
        <begin position="1"/>
        <end position="21"/>
    </location>
</feature>
<keyword evidence="10" id="KW-1185">Reference proteome</keyword>
<dbReference type="PANTHER" id="PTHR30344">
    <property type="entry name" value="6-PHOSPHOGLUCONOLACTONASE-RELATED"/>
    <property type="match status" value="1"/>
</dbReference>
<dbReference type="PANTHER" id="PTHR30344:SF1">
    <property type="entry name" value="6-PHOSPHOGLUCONOLACTONASE"/>
    <property type="match status" value="1"/>
</dbReference>
<dbReference type="Gene3D" id="2.130.10.10">
    <property type="entry name" value="YVTN repeat-like/Quinoprotein amine dehydrogenase"/>
    <property type="match status" value="1"/>
</dbReference>
<dbReference type="SUPFAM" id="SSF51004">
    <property type="entry name" value="C-terminal (heme d1) domain of cytochrome cd1-nitrite reductase"/>
    <property type="match status" value="1"/>
</dbReference>
<feature type="domain" description="Helix-turn-helix type 11" evidence="8">
    <location>
        <begin position="399"/>
        <end position="439"/>
    </location>
</feature>
<name>A0A485BCE9_KLUCR</name>
<dbReference type="Gene3D" id="1.10.10.10">
    <property type="entry name" value="Winged helix-like DNA-binding domain superfamily/Winged helix DNA-binding domain"/>
    <property type="match status" value="1"/>
</dbReference>
<evidence type="ECO:0000256" key="3">
    <source>
        <dbReference type="ARBA" id="ARBA00023015"/>
    </source>
</evidence>
<dbReference type="AlphaFoldDB" id="A0A485BCE9"/>
<protein>
    <submittedName>
        <fullName evidence="9">6-phosphogluconolactonase</fullName>
    </submittedName>
</protein>
<dbReference type="InterPro" id="IPR018356">
    <property type="entry name" value="Tscrpt_reg_HTH_DeoR_CS"/>
</dbReference>